<dbReference type="Proteomes" id="UP001597417">
    <property type="component" value="Unassembled WGS sequence"/>
</dbReference>
<reference evidence="2" key="1">
    <citation type="journal article" date="2019" name="Int. J. Syst. Evol. Microbiol.">
        <title>The Global Catalogue of Microorganisms (GCM) 10K type strain sequencing project: providing services to taxonomists for standard genome sequencing and annotation.</title>
        <authorList>
            <consortium name="The Broad Institute Genomics Platform"/>
            <consortium name="The Broad Institute Genome Sequencing Center for Infectious Disease"/>
            <person name="Wu L."/>
            <person name="Ma J."/>
        </authorList>
    </citation>
    <scope>NUCLEOTIDE SEQUENCE [LARGE SCALE GENOMIC DNA]</scope>
    <source>
        <strain evidence="2">CGMCC 4.7645</strain>
    </source>
</reference>
<accession>A0ABW5G4B8</accession>
<name>A0ABW5G4B8_9PSEU</name>
<protein>
    <submittedName>
        <fullName evidence="1">Uncharacterized protein</fullName>
    </submittedName>
</protein>
<sequence length="83" mass="8844">MSFFLSQQYSKLYCIPDASLPKESHDENRSSLAAAPLVFSHPLTDPPARTAMADGATADRARHISVSARPSSSTSASRAVLPV</sequence>
<gene>
    <name evidence="1" type="ORF">ACFSXZ_38070</name>
</gene>
<dbReference type="EMBL" id="JBHUKR010000025">
    <property type="protein sequence ID" value="MFD2422153.1"/>
    <property type="molecule type" value="Genomic_DNA"/>
</dbReference>
<dbReference type="RefSeq" id="WP_378271105.1">
    <property type="nucleotide sequence ID" value="NZ_JBHUKR010000025.1"/>
</dbReference>
<evidence type="ECO:0000313" key="1">
    <source>
        <dbReference type="EMBL" id="MFD2422153.1"/>
    </source>
</evidence>
<organism evidence="1 2">
    <name type="scientific">Amycolatopsis pigmentata</name>
    <dbReference type="NCBI Taxonomy" id="450801"/>
    <lineage>
        <taxon>Bacteria</taxon>
        <taxon>Bacillati</taxon>
        <taxon>Actinomycetota</taxon>
        <taxon>Actinomycetes</taxon>
        <taxon>Pseudonocardiales</taxon>
        <taxon>Pseudonocardiaceae</taxon>
        <taxon>Amycolatopsis</taxon>
    </lineage>
</organism>
<evidence type="ECO:0000313" key="2">
    <source>
        <dbReference type="Proteomes" id="UP001597417"/>
    </source>
</evidence>
<proteinExistence type="predicted"/>
<keyword evidence="2" id="KW-1185">Reference proteome</keyword>
<comment type="caution">
    <text evidence="1">The sequence shown here is derived from an EMBL/GenBank/DDBJ whole genome shotgun (WGS) entry which is preliminary data.</text>
</comment>